<accession>A0A1R3V1R2</accession>
<dbReference type="AlphaFoldDB" id="A0A1R3V1R2"/>
<keyword evidence="2" id="KW-1185">Reference proteome</keyword>
<dbReference type="EMBL" id="FTPD01000002">
    <property type="protein sequence ID" value="SIT53156.1"/>
    <property type="molecule type" value="Genomic_DNA"/>
</dbReference>
<evidence type="ECO:0000313" key="2">
    <source>
        <dbReference type="Proteomes" id="UP000188388"/>
    </source>
</evidence>
<name>A0A1R3V1R2_9HYPH</name>
<gene>
    <name evidence="1" type="ORF">BQ8794_100047</name>
</gene>
<reference evidence="2" key="1">
    <citation type="submission" date="2017-01" db="EMBL/GenBank/DDBJ databases">
        <authorList>
            <person name="Brunel B."/>
        </authorList>
    </citation>
    <scope>NUCLEOTIDE SEQUENCE [LARGE SCALE GENOMIC DNA]</scope>
</reference>
<evidence type="ECO:0000313" key="1">
    <source>
        <dbReference type="EMBL" id="SIT53156.1"/>
    </source>
</evidence>
<organism evidence="1 2">
    <name type="scientific">Mesorhizobium prunaredense</name>
    <dbReference type="NCBI Taxonomy" id="1631249"/>
    <lineage>
        <taxon>Bacteria</taxon>
        <taxon>Pseudomonadati</taxon>
        <taxon>Pseudomonadota</taxon>
        <taxon>Alphaproteobacteria</taxon>
        <taxon>Hyphomicrobiales</taxon>
        <taxon>Phyllobacteriaceae</taxon>
        <taxon>Mesorhizobium</taxon>
    </lineage>
</organism>
<dbReference type="STRING" id="1631249.BQ8794_100047"/>
<dbReference type="Proteomes" id="UP000188388">
    <property type="component" value="Unassembled WGS sequence"/>
</dbReference>
<sequence length="113" mass="12013">MRCALASPWSVVMGERNNLASTMRAMATSLERSPLDAKIDVVETACLKRGIPVTADAYVRQVDAAALLGLSPFTLRNQRLNGGVAIASRLNGRIVEYAIAGIAAALLAREKCV</sequence>
<proteinExistence type="predicted"/>
<protein>
    <submittedName>
        <fullName evidence="1">Uncharacterized protein</fullName>
    </submittedName>
</protein>